<comment type="caution">
    <text evidence="6">The sequence shown here is derived from an EMBL/GenBank/DDBJ whole genome shotgun (WGS) entry which is preliminary data.</text>
</comment>
<dbReference type="FunFam" id="1.20.1270.50:FF:000004">
    <property type="entry name" value="alpha-mannosidase 2C1 isoform X1"/>
    <property type="match status" value="1"/>
</dbReference>
<evidence type="ECO:0000259" key="5">
    <source>
        <dbReference type="SMART" id="SM00872"/>
    </source>
</evidence>
<dbReference type="InterPro" id="IPR027291">
    <property type="entry name" value="Glyco_hydro_38_N_sf"/>
</dbReference>
<evidence type="ECO:0000256" key="3">
    <source>
        <dbReference type="ARBA" id="ARBA00022801"/>
    </source>
</evidence>
<feature type="domain" description="Glycoside hydrolase family 38 central" evidence="5">
    <location>
        <begin position="519"/>
        <end position="596"/>
    </location>
</feature>
<organism evidence="6 7">
    <name type="scientific">Anthropogastromicrobium aceti</name>
    <dbReference type="NCBI Taxonomy" id="2981768"/>
    <lineage>
        <taxon>Bacteria</taxon>
        <taxon>Bacillati</taxon>
        <taxon>Bacillota</taxon>
        <taxon>Clostridia</taxon>
        <taxon>Lachnospirales</taxon>
        <taxon>Lachnospiraceae</taxon>
        <taxon>Anthropogastromicrobium</taxon>
    </lineage>
</organism>
<dbReference type="GO" id="GO:0004559">
    <property type="term" value="F:alpha-mannosidase activity"/>
    <property type="evidence" value="ECO:0007669"/>
    <property type="project" value="InterPro"/>
</dbReference>
<dbReference type="InterPro" id="IPR011682">
    <property type="entry name" value="Glyco_hydro_38_C"/>
</dbReference>
<dbReference type="InterPro" id="IPR011330">
    <property type="entry name" value="Glyco_hydro/deAcase_b/a-brl"/>
</dbReference>
<protein>
    <submittedName>
        <fullName evidence="6">Alpha-mannosidase</fullName>
    </submittedName>
</protein>
<evidence type="ECO:0000256" key="4">
    <source>
        <dbReference type="ARBA" id="ARBA00023295"/>
    </source>
</evidence>
<evidence type="ECO:0000313" key="7">
    <source>
        <dbReference type="Proteomes" id="UP001198200"/>
    </source>
</evidence>
<keyword evidence="4" id="KW-0326">Glycosidase</keyword>
<dbReference type="CDD" id="cd10789">
    <property type="entry name" value="GH38N_AMII_ER_cytosolic"/>
    <property type="match status" value="1"/>
</dbReference>
<dbReference type="GO" id="GO:0030246">
    <property type="term" value="F:carbohydrate binding"/>
    <property type="evidence" value="ECO:0007669"/>
    <property type="project" value="InterPro"/>
</dbReference>
<dbReference type="SUPFAM" id="SSF88688">
    <property type="entry name" value="Families 57/38 glycoside transferase middle domain"/>
    <property type="match status" value="1"/>
</dbReference>
<dbReference type="Gene3D" id="3.20.110.10">
    <property type="entry name" value="Glycoside hydrolase 38, N terminal domain"/>
    <property type="match status" value="1"/>
</dbReference>
<sequence>MRYLDERVWVILNELRPLIDRQHIDITKWKIKKKLFMRPCEADNDETPWENFDSVKDRWYGKDTYYWFRSQFTVPQSMDGKCILLKIHTQIEEWDDGRNPQFLLFVNGKVTQGQDMNHREVRLTDCAKAGETYTLDLQAYTGILHNEFSLMVTASETDLALLKLYYDLKAPADAYHYNRMMQGRTKSLIVEALNGALNLLDLRTPHSPKFDESVAAAQEYINENLYKNPELSGHDDIIASSIGHTHIDVAWWWTVSQTREKTARSFSTVLKLMEEYPNYKFMSSQPQLYVFLKERYPEVYEKVKERVKEGRWIPEGGMWLEADCNLTSGESLVRQFLYGKQFFTEEFGIDSKILWLPDVFGYSGALPQIMKECGIEYFMTTKLAWNQIDKFPNDTFLWKGIDGTGILTHLITTPGVGQDIKNTHFTTYNGMLDADAVIGAWERYQNKDLNNEVLICYGYGDGGGGPTRQMLECSSRLEQGIAGIPKVVQESPVEYFERLDERVRNHKRLPQWEGELYFEYHRGTLTSMGRNKKGNRKSELAMMDLELLSLLAKKKGISYPKETLERMWKVILLNQFHDILPGSAIHEVYEVSKKEYEELLCEAHELIGERTKALAGDGDGITVFNTLGFTRDDVVRLPEGCDAEALEDADGVIYPVQHTNDGAVVSLKKLPSKGSRVYKKAKIEKDISKLWYSIENTAGNKKLETPFYTVVFDENGMLARLYDKKNEREVLKEGQKGNRMVMYEDKPMNFDNWDIDMYYTEKGWEASDLTSFEWTDIGDVCVCAVLERRISKSVIRQKVTFYADSAVIRFDTYVDWKEHQHLLKVHFPVDIHTDEAAFDIQFGNLTRKIHRNTSWDEARFESCGQKWMDMSEGHYGVSLLNDCKYGHSALDGVMTLTLIKSGIEPNPTADQEEHTFTYALYPHAEGWRQANTVQEAMKLNQPLLSEDGGHAGCQNSFVWVDKSNVIIETVKMAEDDDGIIVRLYESENAKTKAHIFFGEKISSVESCNCLEEIKQTIETDGEGFEITVKPYEIQTYRVRF</sequence>
<keyword evidence="3" id="KW-0378">Hydrolase</keyword>
<dbReference type="Pfam" id="PF09261">
    <property type="entry name" value="Alpha-mann_mid"/>
    <property type="match status" value="1"/>
</dbReference>
<reference evidence="6 7" key="1">
    <citation type="submission" date="2021-10" db="EMBL/GenBank/DDBJ databases">
        <title>Anaerobic single-cell dispensing facilitates the cultivation of human gut bacteria.</title>
        <authorList>
            <person name="Afrizal A."/>
        </authorList>
    </citation>
    <scope>NUCLEOTIDE SEQUENCE [LARGE SCALE GENOMIC DNA]</scope>
    <source>
        <strain evidence="6 7">CLA-AA-H224</strain>
    </source>
</reference>
<dbReference type="SMART" id="SM00872">
    <property type="entry name" value="Alpha-mann_mid"/>
    <property type="match status" value="1"/>
</dbReference>
<dbReference type="EMBL" id="JAJEQN010000009">
    <property type="protein sequence ID" value="MCC2221012.1"/>
    <property type="molecule type" value="Genomic_DNA"/>
</dbReference>
<dbReference type="Proteomes" id="UP001198200">
    <property type="component" value="Unassembled WGS sequence"/>
</dbReference>
<dbReference type="FunFam" id="2.70.98.30:FF:000010">
    <property type="entry name" value="Cytosolic alpha-mannosidase"/>
    <property type="match status" value="1"/>
</dbReference>
<dbReference type="RefSeq" id="WP_308731400.1">
    <property type="nucleotide sequence ID" value="NZ_JAJEQN010000009.1"/>
</dbReference>
<dbReference type="Gene3D" id="1.20.1270.50">
    <property type="entry name" value="Glycoside hydrolase family 38, central domain"/>
    <property type="match status" value="1"/>
</dbReference>
<dbReference type="SUPFAM" id="SSF74650">
    <property type="entry name" value="Galactose mutarotase-like"/>
    <property type="match status" value="1"/>
</dbReference>
<dbReference type="InterPro" id="IPR015341">
    <property type="entry name" value="Glyco_hydro_38_cen"/>
</dbReference>
<evidence type="ECO:0000313" key="6">
    <source>
        <dbReference type="EMBL" id="MCC2221012.1"/>
    </source>
</evidence>
<accession>A0AAE3E490</accession>
<dbReference type="GO" id="GO:0006013">
    <property type="term" value="P:mannose metabolic process"/>
    <property type="evidence" value="ECO:0007669"/>
    <property type="project" value="InterPro"/>
</dbReference>
<dbReference type="PANTHER" id="PTHR46017:SF1">
    <property type="entry name" value="ALPHA-MANNOSIDASE 2C1"/>
    <property type="match status" value="1"/>
</dbReference>
<gene>
    <name evidence="6" type="ORF">LKD48_05035</name>
</gene>
<keyword evidence="2" id="KW-0479">Metal-binding</keyword>
<dbReference type="Gene3D" id="2.70.98.30">
    <property type="entry name" value="Golgi alpha-mannosidase II, domain 4"/>
    <property type="match status" value="1"/>
</dbReference>
<keyword evidence="7" id="KW-1185">Reference proteome</keyword>
<dbReference type="Pfam" id="PF07748">
    <property type="entry name" value="Glyco_hydro_38C"/>
    <property type="match status" value="1"/>
</dbReference>
<dbReference type="Gene3D" id="2.60.40.2220">
    <property type="match status" value="1"/>
</dbReference>
<dbReference type="InterPro" id="IPR041147">
    <property type="entry name" value="GH38_C"/>
</dbReference>
<evidence type="ECO:0000256" key="1">
    <source>
        <dbReference type="ARBA" id="ARBA00009792"/>
    </source>
</evidence>
<dbReference type="InterPro" id="IPR028995">
    <property type="entry name" value="Glyco_hydro_57/38_cen_sf"/>
</dbReference>
<dbReference type="PANTHER" id="PTHR46017">
    <property type="entry name" value="ALPHA-MANNOSIDASE 2C1"/>
    <property type="match status" value="1"/>
</dbReference>
<dbReference type="AlphaFoldDB" id="A0AAE3E490"/>
<dbReference type="FunFam" id="3.20.110.10:FF:000002">
    <property type="entry name" value="alpha-mannosidase 2C1 isoform X1"/>
    <property type="match status" value="1"/>
</dbReference>
<dbReference type="InterPro" id="IPR011013">
    <property type="entry name" value="Gal_mutarotase_sf_dom"/>
</dbReference>
<dbReference type="Pfam" id="PF17677">
    <property type="entry name" value="Glyco_hydro38C2"/>
    <property type="match status" value="1"/>
</dbReference>
<dbReference type="Pfam" id="PF01074">
    <property type="entry name" value="Glyco_hydro_38N"/>
    <property type="match status" value="1"/>
</dbReference>
<comment type="similarity">
    <text evidence="1">Belongs to the glycosyl hydrolase 38 family.</text>
</comment>
<evidence type="ECO:0000256" key="2">
    <source>
        <dbReference type="ARBA" id="ARBA00022723"/>
    </source>
</evidence>
<dbReference type="GO" id="GO:0046872">
    <property type="term" value="F:metal ion binding"/>
    <property type="evidence" value="ECO:0007669"/>
    <property type="project" value="UniProtKB-KW"/>
</dbReference>
<proteinExistence type="inferred from homology"/>
<dbReference type="InterPro" id="IPR037094">
    <property type="entry name" value="Glyco_hydro_38_cen_sf"/>
</dbReference>
<dbReference type="SUPFAM" id="SSF88713">
    <property type="entry name" value="Glycoside hydrolase/deacetylase"/>
    <property type="match status" value="1"/>
</dbReference>
<dbReference type="GO" id="GO:0009313">
    <property type="term" value="P:oligosaccharide catabolic process"/>
    <property type="evidence" value="ECO:0007669"/>
    <property type="project" value="TreeGrafter"/>
</dbReference>
<dbReference type="InterPro" id="IPR000602">
    <property type="entry name" value="Glyco_hydro_38_N"/>
</dbReference>
<name>A0AAE3E490_9FIRM</name>